<keyword evidence="5" id="KW-1185">Reference proteome</keyword>
<dbReference type="Gene3D" id="3.30.830.10">
    <property type="entry name" value="Metalloenzyme, LuxS/M16 peptidase-like"/>
    <property type="match status" value="2"/>
</dbReference>
<reference evidence="4 5" key="1">
    <citation type="submission" date="2019-06" db="EMBL/GenBank/DDBJ databases">
        <authorList>
            <person name="Li J."/>
        </authorList>
    </citation>
    <scope>NUCLEOTIDE SEQUENCE [LARGE SCALE GENOMIC DNA]</scope>
    <source>
        <strain evidence="4 5">CGMCC 1.8012</strain>
    </source>
</reference>
<dbReference type="GO" id="GO:0046872">
    <property type="term" value="F:metal ion binding"/>
    <property type="evidence" value="ECO:0007669"/>
    <property type="project" value="InterPro"/>
</dbReference>
<dbReference type="GeneID" id="97046602"/>
<dbReference type="SUPFAM" id="SSF63411">
    <property type="entry name" value="LuxS/MPP-like metallohydrolase"/>
    <property type="match status" value="2"/>
</dbReference>
<dbReference type="InterPro" id="IPR007863">
    <property type="entry name" value="Peptidase_M16_C"/>
</dbReference>
<dbReference type="Proteomes" id="UP000304880">
    <property type="component" value="Unassembled WGS sequence"/>
</dbReference>
<dbReference type="InterPro" id="IPR050361">
    <property type="entry name" value="MPP/UQCRC_Complex"/>
</dbReference>
<proteinExistence type="predicted"/>
<evidence type="ECO:0000313" key="5">
    <source>
        <dbReference type="Proteomes" id="UP000304880"/>
    </source>
</evidence>
<accession>A0A5C4R5T9</accession>
<dbReference type="PANTHER" id="PTHR11851:SF224">
    <property type="entry name" value="PROCESSING PROTEASE"/>
    <property type="match status" value="1"/>
</dbReference>
<feature type="chain" id="PRO_5022734221" evidence="1">
    <location>
        <begin position="20"/>
        <end position="438"/>
    </location>
</feature>
<comment type="caution">
    <text evidence="4">The sequence shown here is derived from an EMBL/GenBank/DDBJ whole genome shotgun (WGS) entry which is preliminary data.</text>
</comment>
<feature type="signal peptide" evidence="1">
    <location>
        <begin position="1"/>
        <end position="19"/>
    </location>
</feature>
<feature type="domain" description="Peptidase M16 C-terminal" evidence="3">
    <location>
        <begin position="186"/>
        <end position="360"/>
    </location>
</feature>
<gene>
    <name evidence="4" type="ORF">FHD67_10170</name>
</gene>
<dbReference type="RefSeq" id="WP_045982471.1">
    <property type="nucleotide sequence ID" value="NZ_VDDC01000016.1"/>
</dbReference>
<dbReference type="AlphaFoldDB" id="A0A5C4R5T9"/>
<sequence>MIRAAIATVLALLAVPAQAIEIQDVTSPGGIKAWLVQDDSIPFVALDIQFRGGASMDAEGKRGAVNMMTALLEEGAGSNSATQFAQAVEDLGARLSFSASDDTVSVGFQSLTENRDAAADLLAQALAQPRFDDDALTRVRGQVQAVIRSEATDPNSIAAKEMAAQAWGAHPYATSINGTADSVAALTRQDLVAAKNRVLARDRVVVGAAGDISAEELGLLLDRILGGLPEQATAPLPEQAELQVTGGTTVIDWDSPQTVVAFAGPGIPIDDPDYFAAFVANHILGGGGFSSRLMEEIREKRGLTYGVGTALATGLYGQTWQGGMSGSNATTAEAVELIRAEWARMAEGVTDQELTDAKTYLTGEYPLRFDGNGRIASILAGMQLIGFPIDYIDTRNAKVEAVTSEDVSRVAQRLLDPERLRFVLVGRPEGIESDPVTN</sequence>
<dbReference type="Pfam" id="PF05193">
    <property type="entry name" value="Peptidase_M16_C"/>
    <property type="match status" value="1"/>
</dbReference>
<organism evidence="4 5">
    <name type="scientific">Paracoccus haeundaensis</name>
    <dbReference type="NCBI Taxonomy" id="225362"/>
    <lineage>
        <taxon>Bacteria</taxon>
        <taxon>Pseudomonadati</taxon>
        <taxon>Pseudomonadota</taxon>
        <taxon>Alphaproteobacteria</taxon>
        <taxon>Rhodobacterales</taxon>
        <taxon>Paracoccaceae</taxon>
        <taxon>Paracoccus</taxon>
    </lineage>
</organism>
<protein>
    <submittedName>
        <fullName evidence="4">Insulinase family protein</fullName>
    </submittedName>
</protein>
<dbReference type="InterPro" id="IPR011249">
    <property type="entry name" value="Metalloenz_LuxS/M16"/>
</dbReference>
<dbReference type="InterPro" id="IPR011765">
    <property type="entry name" value="Pept_M16_N"/>
</dbReference>
<evidence type="ECO:0000313" key="4">
    <source>
        <dbReference type="EMBL" id="TNH39292.1"/>
    </source>
</evidence>
<name>A0A5C4R5T9_9RHOB</name>
<evidence type="ECO:0000256" key="1">
    <source>
        <dbReference type="SAM" id="SignalP"/>
    </source>
</evidence>
<dbReference type="EMBL" id="VDDC01000016">
    <property type="protein sequence ID" value="TNH39292.1"/>
    <property type="molecule type" value="Genomic_DNA"/>
</dbReference>
<feature type="domain" description="Peptidase M16 N-terminal" evidence="2">
    <location>
        <begin position="37"/>
        <end position="179"/>
    </location>
</feature>
<evidence type="ECO:0000259" key="2">
    <source>
        <dbReference type="Pfam" id="PF00675"/>
    </source>
</evidence>
<evidence type="ECO:0000259" key="3">
    <source>
        <dbReference type="Pfam" id="PF05193"/>
    </source>
</evidence>
<dbReference type="Pfam" id="PF00675">
    <property type="entry name" value="Peptidase_M16"/>
    <property type="match status" value="1"/>
</dbReference>
<keyword evidence="1" id="KW-0732">Signal</keyword>
<dbReference type="PANTHER" id="PTHR11851">
    <property type="entry name" value="METALLOPROTEASE"/>
    <property type="match status" value="1"/>
</dbReference>